<feature type="domain" description="DNA helicase Pif1-like 2B" evidence="5">
    <location>
        <begin position="1287"/>
        <end position="1332"/>
    </location>
</feature>
<keyword evidence="1" id="KW-0067">ATP-binding</keyword>
<feature type="domain" description="Helitron helicase-like" evidence="4">
    <location>
        <begin position="378"/>
        <end position="558"/>
    </location>
</feature>
<dbReference type="CDD" id="cd18809">
    <property type="entry name" value="SF1_C_RecD"/>
    <property type="match status" value="1"/>
</dbReference>
<dbReference type="OrthoDB" id="1728974at2759"/>
<dbReference type="GO" id="GO:0006281">
    <property type="term" value="P:DNA repair"/>
    <property type="evidence" value="ECO:0007669"/>
    <property type="project" value="UniProtKB-KW"/>
</dbReference>
<dbReference type="EC" id="5.6.2.3" evidence="1"/>
<reference evidence="6" key="1">
    <citation type="submission" date="2022-03" db="EMBL/GenBank/DDBJ databases">
        <authorList>
            <person name="Lindestad O."/>
        </authorList>
    </citation>
    <scope>NUCLEOTIDE SEQUENCE</scope>
</reference>
<dbReference type="Pfam" id="PF05970">
    <property type="entry name" value="PIF1"/>
    <property type="match status" value="1"/>
</dbReference>
<comment type="caution">
    <text evidence="6">The sequence shown here is derived from an EMBL/GenBank/DDBJ whole genome shotgun (WGS) entry which is preliminary data.</text>
</comment>
<evidence type="ECO:0000259" key="5">
    <source>
        <dbReference type="Pfam" id="PF21530"/>
    </source>
</evidence>
<dbReference type="GO" id="GO:0000723">
    <property type="term" value="P:telomere maintenance"/>
    <property type="evidence" value="ECO:0007669"/>
    <property type="project" value="InterPro"/>
</dbReference>
<keyword evidence="1" id="KW-0227">DNA damage</keyword>
<evidence type="ECO:0000256" key="1">
    <source>
        <dbReference type="RuleBase" id="RU363044"/>
    </source>
</evidence>
<comment type="similarity">
    <text evidence="1">Belongs to the helicase family.</text>
</comment>
<dbReference type="GO" id="GO:0005524">
    <property type="term" value="F:ATP binding"/>
    <property type="evidence" value="ECO:0007669"/>
    <property type="project" value="UniProtKB-KW"/>
</dbReference>
<name>A0A8S4QHQ2_9NEOP</name>
<evidence type="ECO:0000259" key="3">
    <source>
        <dbReference type="Pfam" id="PF05970"/>
    </source>
</evidence>
<keyword evidence="1" id="KW-0347">Helicase</keyword>
<comment type="catalytic activity">
    <reaction evidence="1">
        <text>ATP + H2O = ADP + phosphate + H(+)</text>
        <dbReference type="Rhea" id="RHEA:13065"/>
        <dbReference type="ChEBI" id="CHEBI:15377"/>
        <dbReference type="ChEBI" id="CHEBI:15378"/>
        <dbReference type="ChEBI" id="CHEBI:30616"/>
        <dbReference type="ChEBI" id="CHEBI:43474"/>
        <dbReference type="ChEBI" id="CHEBI:456216"/>
        <dbReference type="EC" id="5.6.2.3"/>
    </reaction>
</comment>
<sequence>MPRPRRSNLSRQSRDARRIRNTANERTEEEQEIAREQRRDSMARLRASQSREQSEAARETARLAMQNRRANNRGQQIDNLRRRTRYLSSADLNRAAFQYDCSNDYSLHPSVCIGQMDVVCEYCGALKFSGETPGLCCLNGKVKLPLLTPPPEPLYSLLCGETQESRHFLANTQKYNGCFQMTSFGADIIEERGFNPTFKIQGQIHHRIGSLLPFEDTQNKFLQIYFMGNMEEQLDRRLEINAGMKRAILQDLQCLLHEHHALVRLFKSALERMPSDDYKVVIKADKRPSGTHERTFNAPTVDEVAILIVGEQLEKRDIVLTRRDTGQLQQISETHRSYDTLQYPLMFWQGEDGYYFNIKMKNPLNGEETTKKVSSMNYYAYRLMIRQNADNYLLRFRRLFQQYCVDMYVKIETERLTFIRLNQAKLRSEEYIHLRDAVNTEGNAANIGRLTILPATYIGSPRHMHEYAQDAMTYVRHYGRPDLFITFTCNPKWIEITQLLLPGQTSSDRHDITARIFRQKIRSLMNFIVKQRVFGDTRCWMYSIEWQKRGLPHAHILIWLVERIQPDQIDDIICAEIPDYEVDPDLHDVVTTNMIHGPCGAINPQSPCMVDGKCSKRYPRKLTAETVTGNDGYPLYRRRSPDDNGRTVTTKVKRMDFVVDNSWIVPYSPLISKSFKTHCNVEYCNSVKSIKYICKYVTKGSDMAVFGLQSSNTNDEISRYQVGRYVNCNEAIWRIFAFPIHERHPTVTHLAVHLENGQRVYFTASNATQRAETPPATTLTSFFAICQSDQFARTLLYSEMPRYYTWNASSKNFQRRKQGDAVPGYPDVRSTDALGRMYTVHPKNNECFYLRLLLVNVRGPTSFESLRTVNGVIFPTYRAACEELKLLENDSHWDTTIAEAIICASPSQIRTLFAIIISTCFPSNPCNLWHKYKDNMSEDILHQIRVSSRNHDIEMNEEIHNRALLLIEDMCYLMCGNLLIRLGMPAPYREMNDAFNRELEREREYDHQELDLVVQTNVPLLNYQQKKVYDTLMKAIDDENGGLYFLDAPGGTGKTFLMSLVLATVRARSNIAVAVASSGIAATLLEGCRTAHSAFKLPLNLQTIEEPTCNIAKHSAMAKVLAVSKIIIWDECTMAHKRALEALNRTLKDLRNDSRCFGGAMILLSGDFRQILPVIPRSTAADEINACLKSSNLWRHVKKLQLTTNMRVALLNDTSAEDFSEQLLTIEIISNYKNYEWMSERAILAAKNKDVDDLNNIIQNKIIGTMHSFKSIDCVTNEDEATNYPIEFLNSLDVPGLPPHNLRLKVGSVVIMLRNINQPKLCNGTRLVVRKLMNNVIYATIMIGKFKGEQVLIPRIPMIPTDMPFEFKRLQFPIRLAFAMTINKSQGQSLKVCGLNLEHSCFSHGQLYVACSRVGRPSALFVFAPDNKTKNVVYHKRYALQSDHQPVTCQASSHVIINRDPQGSGKTFQLQFSWYLQYEYLQIKSEEESSRQALFTLGCIITLDCNHTSSVIAVKRSSINIKKKNHYINPLLAHYSARVSLEGVKATSRASTGGG</sequence>
<keyword evidence="7" id="KW-1185">Reference proteome</keyword>
<keyword evidence="1" id="KW-0547">Nucleotide-binding</keyword>
<dbReference type="GO" id="GO:0006310">
    <property type="term" value="P:DNA recombination"/>
    <property type="evidence" value="ECO:0007669"/>
    <property type="project" value="UniProtKB-KW"/>
</dbReference>
<accession>A0A8S4QHQ2</accession>
<feature type="domain" description="DNA helicase Pif1-like DEAD-box helicase" evidence="3">
    <location>
        <begin position="1021"/>
        <end position="1225"/>
    </location>
</feature>
<dbReference type="InterPro" id="IPR025476">
    <property type="entry name" value="Helitron_helicase-like"/>
</dbReference>
<dbReference type="InterPro" id="IPR010285">
    <property type="entry name" value="DNA_helicase_pif1-like_DEAD"/>
</dbReference>
<evidence type="ECO:0000313" key="7">
    <source>
        <dbReference type="Proteomes" id="UP000838756"/>
    </source>
</evidence>
<proteinExistence type="inferred from homology"/>
<dbReference type="Proteomes" id="UP000838756">
    <property type="component" value="Unassembled WGS sequence"/>
</dbReference>
<organism evidence="6 7">
    <name type="scientific">Pararge aegeria aegeria</name>
    <dbReference type="NCBI Taxonomy" id="348720"/>
    <lineage>
        <taxon>Eukaryota</taxon>
        <taxon>Metazoa</taxon>
        <taxon>Ecdysozoa</taxon>
        <taxon>Arthropoda</taxon>
        <taxon>Hexapoda</taxon>
        <taxon>Insecta</taxon>
        <taxon>Pterygota</taxon>
        <taxon>Neoptera</taxon>
        <taxon>Endopterygota</taxon>
        <taxon>Lepidoptera</taxon>
        <taxon>Glossata</taxon>
        <taxon>Ditrysia</taxon>
        <taxon>Papilionoidea</taxon>
        <taxon>Nymphalidae</taxon>
        <taxon>Satyrinae</taxon>
        <taxon>Satyrini</taxon>
        <taxon>Parargina</taxon>
        <taxon>Pararge</taxon>
    </lineage>
</organism>
<dbReference type="Gene3D" id="3.40.50.300">
    <property type="entry name" value="P-loop containing nucleotide triphosphate hydrolases"/>
    <property type="match status" value="1"/>
</dbReference>
<feature type="region of interest" description="Disordered" evidence="2">
    <location>
        <begin position="1"/>
        <end position="56"/>
    </location>
</feature>
<dbReference type="PANTHER" id="PTHR10492:SF57">
    <property type="entry name" value="ATP-DEPENDENT DNA HELICASE"/>
    <property type="match status" value="1"/>
</dbReference>
<dbReference type="InterPro" id="IPR027417">
    <property type="entry name" value="P-loop_NTPase"/>
</dbReference>
<comment type="cofactor">
    <cofactor evidence="1">
        <name>Mg(2+)</name>
        <dbReference type="ChEBI" id="CHEBI:18420"/>
    </cofactor>
</comment>
<keyword evidence="1" id="KW-0234">DNA repair</keyword>
<evidence type="ECO:0000259" key="4">
    <source>
        <dbReference type="Pfam" id="PF14214"/>
    </source>
</evidence>
<keyword evidence="1" id="KW-0378">Hydrolase</keyword>
<gene>
    <name evidence="6" type="primary">jg15877</name>
    <name evidence="6" type="ORF">PAEG_LOCUS2934</name>
</gene>
<dbReference type="Pfam" id="PF14214">
    <property type="entry name" value="Helitron_like_N"/>
    <property type="match status" value="1"/>
</dbReference>
<protein>
    <recommendedName>
        <fullName evidence="1">ATP-dependent DNA helicase</fullName>
        <ecNumber evidence="1">5.6.2.3</ecNumber>
    </recommendedName>
</protein>
<feature type="compositionally biased region" description="Basic and acidic residues" evidence="2">
    <location>
        <begin position="12"/>
        <end position="43"/>
    </location>
</feature>
<evidence type="ECO:0000313" key="6">
    <source>
        <dbReference type="EMBL" id="CAH2211097.1"/>
    </source>
</evidence>
<dbReference type="Pfam" id="PF21530">
    <property type="entry name" value="Pif1_2B_dom"/>
    <property type="match status" value="1"/>
</dbReference>
<dbReference type="GO" id="GO:0043139">
    <property type="term" value="F:5'-3' DNA helicase activity"/>
    <property type="evidence" value="ECO:0007669"/>
    <property type="project" value="UniProtKB-EC"/>
</dbReference>
<evidence type="ECO:0000256" key="2">
    <source>
        <dbReference type="SAM" id="MobiDB-lite"/>
    </source>
</evidence>
<keyword evidence="1" id="KW-0233">DNA recombination</keyword>
<dbReference type="EMBL" id="CAKXAJ010009179">
    <property type="protein sequence ID" value="CAH2211097.1"/>
    <property type="molecule type" value="Genomic_DNA"/>
</dbReference>
<dbReference type="PANTHER" id="PTHR10492">
    <property type="match status" value="1"/>
</dbReference>
<dbReference type="SUPFAM" id="SSF52540">
    <property type="entry name" value="P-loop containing nucleoside triphosphate hydrolases"/>
    <property type="match status" value="2"/>
</dbReference>
<dbReference type="GO" id="GO:0016787">
    <property type="term" value="F:hydrolase activity"/>
    <property type="evidence" value="ECO:0007669"/>
    <property type="project" value="UniProtKB-KW"/>
</dbReference>
<dbReference type="InterPro" id="IPR049163">
    <property type="entry name" value="Pif1-like_2B_dom"/>
</dbReference>